<feature type="region of interest" description="Disordered" evidence="1">
    <location>
        <begin position="1"/>
        <end position="29"/>
    </location>
</feature>
<reference evidence="3" key="1">
    <citation type="journal article" date="2015" name="Nature">
        <title>Complex archaea that bridge the gap between prokaryotes and eukaryotes.</title>
        <authorList>
            <person name="Spang A."/>
            <person name="Saw J.H."/>
            <person name="Jorgensen S.L."/>
            <person name="Zaremba-Niedzwiedzka K."/>
            <person name="Martijn J."/>
            <person name="Lind A.E."/>
            <person name="van Eijk R."/>
            <person name="Schleper C."/>
            <person name="Guy L."/>
            <person name="Ettema T.J."/>
        </authorList>
    </citation>
    <scope>NUCLEOTIDE SEQUENCE</scope>
</reference>
<evidence type="ECO:0000256" key="1">
    <source>
        <dbReference type="SAM" id="MobiDB-lite"/>
    </source>
</evidence>
<gene>
    <name evidence="3" type="ORF">LCGC14_1284230</name>
</gene>
<keyword evidence="2" id="KW-0472">Membrane</keyword>
<keyword evidence="2" id="KW-0812">Transmembrane</keyword>
<keyword evidence="2" id="KW-1133">Transmembrane helix</keyword>
<accession>A0A0F9KUB1</accession>
<organism evidence="3">
    <name type="scientific">marine sediment metagenome</name>
    <dbReference type="NCBI Taxonomy" id="412755"/>
    <lineage>
        <taxon>unclassified sequences</taxon>
        <taxon>metagenomes</taxon>
        <taxon>ecological metagenomes</taxon>
    </lineage>
</organism>
<sequence>MAMGGSNSGTTAYLTNDSHYSGGCNKRNRRRVSPLGELIKGLAASLLFGAALGLGVVGLVKLLDWMF</sequence>
<comment type="caution">
    <text evidence="3">The sequence shown here is derived from an EMBL/GenBank/DDBJ whole genome shotgun (WGS) entry which is preliminary data.</text>
</comment>
<proteinExistence type="predicted"/>
<dbReference type="AlphaFoldDB" id="A0A0F9KUB1"/>
<dbReference type="EMBL" id="LAZR01007336">
    <property type="protein sequence ID" value="KKM85914.1"/>
    <property type="molecule type" value="Genomic_DNA"/>
</dbReference>
<name>A0A0F9KUB1_9ZZZZ</name>
<evidence type="ECO:0000313" key="3">
    <source>
        <dbReference type="EMBL" id="KKM85914.1"/>
    </source>
</evidence>
<protein>
    <submittedName>
        <fullName evidence="3">Uncharacterized protein</fullName>
    </submittedName>
</protein>
<evidence type="ECO:0000256" key="2">
    <source>
        <dbReference type="SAM" id="Phobius"/>
    </source>
</evidence>
<feature type="compositionally biased region" description="Polar residues" evidence="1">
    <location>
        <begin position="8"/>
        <end position="19"/>
    </location>
</feature>
<feature type="transmembrane region" description="Helical" evidence="2">
    <location>
        <begin position="38"/>
        <end position="60"/>
    </location>
</feature>